<gene>
    <name evidence="7" type="ORF">LITE_LOCUS19803</name>
</gene>
<feature type="region of interest" description="Disordered" evidence="6">
    <location>
        <begin position="92"/>
        <end position="114"/>
    </location>
</feature>
<accession>A0AAV0KS21</accession>
<reference evidence="7" key="1">
    <citation type="submission" date="2022-08" db="EMBL/GenBank/DDBJ databases">
        <authorList>
            <person name="Gutierrez-Valencia J."/>
        </authorList>
    </citation>
    <scope>NUCLEOTIDE SEQUENCE</scope>
</reference>
<dbReference type="PANTHER" id="PTHR42893">
    <property type="entry name" value="PROTEIN DETOXIFICATION 44, CHLOROPLASTIC-RELATED"/>
    <property type="match status" value="1"/>
</dbReference>
<keyword evidence="4" id="KW-1133">Transmembrane helix</keyword>
<comment type="similarity">
    <text evidence="2">Belongs to the multi antimicrobial extrusion (MATE) (TC 2.A.66.1) family.</text>
</comment>
<keyword evidence="5" id="KW-0472">Membrane</keyword>
<dbReference type="InterPro" id="IPR044644">
    <property type="entry name" value="DinF-like"/>
</dbReference>
<evidence type="ECO:0000256" key="3">
    <source>
        <dbReference type="ARBA" id="ARBA00022692"/>
    </source>
</evidence>
<evidence type="ECO:0000313" key="7">
    <source>
        <dbReference type="EMBL" id="CAI0424110.1"/>
    </source>
</evidence>
<evidence type="ECO:0000256" key="1">
    <source>
        <dbReference type="ARBA" id="ARBA00004141"/>
    </source>
</evidence>
<proteinExistence type="inferred from homology"/>
<evidence type="ECO:0000256" key="4">
    <source>
        <dbReference type="ARBA" id="ARBA00022989"/>
    </source>
</evidence>
<sequence length="304" mass="32353">EWPLAIPSIRYTSPPSGLRRRENPPSLSLPTHERNFPPSSDSESEMAAAVSAGISHELLLGVCSSTPKSRTLFRNNNSNCFILRSRTVPRSLSQRGNSEASSNAPEVSPIPVSNAQLENDDLPVPLLRRVRNAIKLDELGLEILSIAFPAALALAADPIISLVDTAFVGHIGAVELAAVGVSVSIFNLVSKLFNVPLLNITTSFVAEEQALLGERASTGSVESGDGSGIRSEELPSVSTSLVLASIFGVAEAVALYIGSGFLMNIMGIPVVRHSLICVCMNFLVKISLNQNSGCHLVAYIYSIY</sequence>
<dbReference type="Proteomes" id="UP001154282">
    <property type="component" value="Unassembled WGS sequence"/>
</dbReference>
<name>A0AAV0KS21_9ROSI</name>
<dbReference type="GO" id="GO:0042910">
    <property type="term" value="F:xenobiotic transmembrane transporter activity"/>
    <property type="evidence" value="ECO:0007669"/>
    <property type="project" value="InterPro"/>
</dbReference>
<evidence type="ECO:0000313" key="8">
    <source>
        <dbReference type="Proteomes" id="UP001154282"/>
    </source>
</evidence>
<feature type="non-terminal residue" evidence="7">
    <location>
        <position position="1"/>
    </location>
</feature>
<evidence type="ECO:0000256" key="6">
    <source>
        <dbReference type="SAM" id="MobiDB-lite"/>
    </source>
</evidence>
<dbReference type="GO" id="GO:0016020">
    <property type="term" value="C:membrane"/>
    <property type="evidence" value="ECO:0007669"/>
    <property type="project" value="UniProtKB-SubCell"/>
</dbReference>
<evidence type="ECO:0000256" key="5">
    <source>
        <dbReference type="ARBA" id="ARBA00023136"/>
    </source>
</evidence>
<keyword evidence="3" id="KW-0812">Transmembrane</keyword>
<feature type="region of interest" description="Disordered" evidence="6">
    <location>
        <begin position="11"/>
        <end position="48"/>
    </location>
</feature>
<comment type="subcellular location">
    <subcellularLocation>
        <location evidence="1">Membrane</location>
        <topology evidence="1">Multi-pass membrane protein</topology>
    </subcellularLocation>
</comment>
<dbReference type="InterPro" id="IPR002528">
    <property type="entry name" value="MATE_fam"/>
</dbReference>
<dbReference type="GO" id="GO:0015297">
    <property type="term" value="F:antiporter activity"/>
    <property type="evidence" value="ECO:0007669"/>
    <property type="project" value="InterPro"/>
</dbReference>
<evidence type="ECO:0000256" key="2">
    <source>
        <dbReference type="ARBA" id="ARBA00010199"/>
    </source>
</evidence>
<dbReference type="EMBL" id="CAMGYJ010000005">
    <property type="protein sequence ID" value="CAI0424110.1"/>
    <property type="molecule type" value="Genomic_DNA"/>
</dbReference>
<evidence type="ECO:0008006" key="9">
    <source>
        <dbReference type="Google" id="ProtNLM"/>
    </source>
</evidence>
<comment type="caution">
    <text evidence="7">The sequence shown here is derived from an EMBL/GenBank/DDBJ whole genome shotgun (WGS) entry which is preliminary data.</text>
</comment>
<dbReference type="Pfam" id="PF01554">
    <property type="entry name" value="MatE"/>
    <property type="match status" value="1"/>
</dbReference>
<dbReference type="PANTHER" id="PTHR42893:SF46">
    <property type="entry name" value="PROTEIN DETOXIFICATION 44, CHLOROPLASTIC"/>
    <property type="match status" value="1"/>
</dbReference>
<protein>
    <recommendedName>
        <fullName evidence="9">Protein DETOXIFICATION</fullName>
    </recommendedName>
</protein>
<organism evidence="7 8">
    <name type="scientific">Linum tenue</name>
    <dbReference type="NCBI Taxonomy" id="586396"/>
    <lineage>
        <taxon>Eukaryota</taxon>
        <taxon>Viridiplantae</taxon>
        <taxon>Streptophyta</taxon>
        <taxon>Embryophyta</taxon>
        <taxon>Tracheophyta</taxon>
        <taxon>Spermatophyta</taxon>
        <taxon>Magnoliopsida</taxon>
        <taxon>eudicotyledons</taxon>
        <taxon>Gunneridae</taxon>
        <taxon>Pentapetalae</taxon>
        <taxon>rosids</taxon>
        <taxon>fabids</taxon>
        <taxon>Malpighiales</taxon>
        <taxon>Linaceae</taxon>
        <taxon>Linum</taxon>
    </lineage>
</organism>
<keyword evidence="8" id="KW-1185">Reference proteome</keyword>
<dbReference type="AlphaFoldDB" id="A0AAV0KS21"/>